<name>A0A3B0XE79_9ZZZZ</name>
<dbReference type="EMBL" id="UOFJ01000050">
    <property type="protein sequence ID" value="VAW61742.1"/>
    <property type="molecule type" value="Genomic_DNA"/>
</dbReference>
<sequence length="191" mass="21740">MLSKLFNWFQPGPKSRFTQPDLEKGETLDFNFSGTKVRFNVAAGSDPDIDHKDLNLYSWQYYSAFTHYKGLIPADPAADIPLTTVCVTGASFAQNERNGRGLGSIRIMVQVYHNPQTSNLFNKAKMEQTALDTIDTYYGPVSNSGHGGRFYEAPLFWEIKQAENQPDAEPWIFYYINNRGVNEGHYQWLVP</sequence>
<proteinExistence type="predicted"/>
<dbReference type="AlphaFoldDB" id="A0A3B0XE79"/>
<reference evidence="1" key="1">
    <citation type="submission" date="2018-06" db="EMBL/GenBank/DDBJ databases">
        <authorList>
            <person name="Zhirakovskaya E."/>
        </authorList>
    </citation>
    <scope>NUCLEOTIDE SEQUENCE</scope>
</reference>
<gene>
    <name evidence="1" type="ORF">MNBD_GAMMA10-1233</name>
</gene>
<accession>A0A3B0XE79</accession>
<protein>
    <submittedName>
        <fullName evidence="1">Uncharacterized protein</fullName>
    </submittedName>
</protein>
<organism evidence="1">
    <name type="scientific">hydrothermal vent metagenome</name>
    <dbReference type="NCBI Taxonomy" id="652676"/>
    <lineage>
        <taxon>unclassified sequences</taxon>
        <taxon>metagenomes</taxon>
        <taxon>ecological metagenomes</taxon>
    </lineage>
</organism>
<evidence type="ECO:0000313" key="1">
    <source>
        <dbReference type="EMBL" id="VAW61742.1"/>
    </source>
</evidence>